<dbReference type="EMBL" id="QQNH01000015">
    <property type="protein sequence ID" value="RDE08570.1"/>
    <property type="molecule type" value="Genomic_DNA"/>
</dbReference>
<sequence length="95" mass="11275">MTSYMPPGSPEYERFIRFKRNLLYWEAKRGITRQQLLDHMGVDVNHFDRASKMTREDKIAYLEKMAAFLSIPLSALFAPPPPDYRSPRINGWRRE</sequence>
<gene>
    <name evidence="1" type="ORF">DVH29_11205</name>
</gene>
<dbReference type="GO" id="GO:0003677">
    <property type="term" value="F:DNA binding"/>
    <property type="evidence" value="ECO:0007669"/>
    <property type="project" value="InterPro"/>
</dbReference>
<keyword evidence="2" id="KW-1185">Reference proteome</keyword>
<dbReference type="Proteomes" id="UP000253759">
    <property type="component" value="Unassembled WGS sequence"/>
</dbReference>
<evidence type="ECO:0000313" key="1">
    <source>
        <dbReference type="EMBL" id="RDE08570.1"/>
    </source>
</evidence>
<evidence type="ECO:0000313" key="2">
    <source>
        <dbReference type="Proteomes" id="UP000253759"/>
    </source>
</evidence>
<comment type="caution">
    <text evidence="1">The sequence shown here is derived from an EMBL/GenBank/DDBJ whole genome shotgun (WGS) entry which is preliminary data.</text>
</comment>
<organism evidence="1 2">
    <name type="scientific">Pelagibacterium lacus</name>
    <dbReference type="NCBI Taxonomy" id="2282655"/>
    <lineage>
        <taxon>Bacteria</taxon>
        <taxon>Pseudomonadati</taxon>
        <taxon>Pseudomonadota</taxon>
        <taxon>Alphaproteobacteria</taxon>
        <taxon>Hyphomicrobiales</taxon>
        <taxon>Devosiaceae</taxon>
        <taxon>Pelagibacterium</taxon>
    </lineage>
</organism>
<evidence type="ECO:0008006" key="3">
    <source>
        <dbReference type="Google" id="ProtNLM"/>
    </source>
</evidence>
<dbReference type="RefSeq" id="WP_114646264.1">
    <property type="nucleotide sequence ID" value="NZ_QQNH01000015.1"/>
</dbReference>
<dbReference type="Gene3D" id="1.10.260.40">
    <property type="entry name" value="lambda repressor-like DNA-binding domains"/>
    <property type="match status" value="1"/>
</dbReference>
<dbReference type="InterPro" id="IPR010982">
    <property type="entry name" value="Lambda_DNA-bd_dom_sf"/>
</dbReference>
<dbReference type="SUPFAM" id="SSF47413">
    <property type="entry name" value="lambda repressor-like DNA-binding domains"/>
    <property type="match status" value="1"/>
</dbReference>
<reference evidence="2" key="1">
    <citation type="submission" date="2018-07" db="EMBL/GenBank/DDBJ databases">
        <authorList>
            <person name="Liu B.-T."/>
            <person name="Du Z."/>
        </authorList>
    </citation>
    <scope>NUCLEOTIDE SEQUENCE [LARGE SCALE GENOMIC DNA]</scope>
    <source>
        <strain evidence="2">XYN52</strain>
    </source>
</reference>
<dbReference type="AlphaFoldDB" id="A0A369W5D0"/>
<protein>
    <recommendedName>
        <fullName evidence="3">XRE family transcriptional regulator</fullName>
    </recommendedName>
</protein>
<dbReference type="OrthoDB" id="3504495at2"/>
<name>A0A369W5D0_9HYPH</name>
<proteinExistence type="predicted"/>
<accession>A0A369W5D0</accession>